<evidence type="ECO:0000256" key="1">
    <source>
        <dbReference type="SAM" id="MobiDB-lite"/>
    </source>
</evidence>
<dbReference type="OrthoDB" id="10069473at2759"/>
<dbReference type="InterPro" id="IPR008942">
    <property type="entry name" value="ENTH_VHS"/>
</dbReference>
<dbReference type="Pfam" id="PF04818">
    <property type="entry name" value="CID"/>
    <property type="match status" value="1"/>
</dbReference>
<gene>
    <name evidence="3" type="ORF">FisN_10Lh008</name>
</gene>
<feature type="domain" description="CID" evidence="2">
    <location>
        <begin position="1"/>
        <end position="132"/>
    </location>
</feature>
<feature type="compositionally biased region" description="Low complexity" evidence="1">
    <location>
        <begin position="164"/>
        <end position="177"/>
    </location>
</feature>
<dbReference type="EMBL" id="BDSP01000114">
    <property type="protein sequence ID" value="GAX17164.1"/>
    <property type="molecule type" value="Genomic_DNA"/>
</dbReference>
<dbReference type="AlphaFoldDB" id="A0A1Z5JT13"/>
<sequence>MPDATSLRSILGNVDGTAPSIQNAAGAMMKFYDRGASVAVNEWRNALQTCVDNQLLPLLYVANEVLQNSKRNRGNKFLEAMSPVLSQSLVHICSRDPTLVEKVRRTTKIWGDRQVYSTRFIGDILQGLELYRHGRAPVTITPRQSLPSLSPSVASFSPGPSPDPTATTTKAPSSARSTNDDDDIRNIMEDNDDEDDEDIFASTAGSQKLEVKINLGSALDEMSQHKATDPSNTSKRRRSSLGSQNSNSGTRKRRSVILSASNLLELWTRLTDLQQQYEGAQLVLAKIDERLQNMPADDLANLVGDELQQAYQQNRMDEKQMTLQRQKLHAIAQERHVLEQEAKRYLPWLEKSLKQDEDDIVFSEMLEQKIVSFQGIHALAQKARDERVAEEQRIRAQQQALERQRKEEEEQEKFRQAALAKETEARDGMVWNPTTREYQYLNTDESWRE</sequence>
<evidence type="ECO:0000313" key="3">
    <source>
        <dbReference type="EMBL" id="GAX17164.1"/>
    </source>
</evidence>
<feature type="compositionally biased region" description="Acidic residues" evidence="1">
    <location>
        <begin position="189"/>
        <end position="199"/>
    </location>
</feature>
<feature type="region of interest" description="Disordered" evidence="1">
    <location>
        <begin position="219"/>
        <end position="253"/>
    </location>
</feature>
<feature type="region of interest" description="Disordered" evidence="1">
    <location>
        <begin position="399"/>
        <end position="428"/>
    </location>
</feature>
<feature type="compositionally biased region" description="Basic and acidic residues" evidence="1">
    <location>
        <begin position="402"/>
        <end position="427"/>
    </location>
</feature>
<dbReference type="InterPro" id="IPR006569">
    <property type="entry name" value="CID_dom"/>
</dbReference>
<evidence type="ECO:0000259" key="2">
    <source>
        <dbReference type="PROSITE" id="PS51391"/>
    </source>
</evidence>
<proteinExistence type="predicted"/>
<keyword evidence="4" id="KW-1185">Reference proteome</keyword>
<feature type="compositionally biased region" description="Polar residues" evidence="1">
    <location>
        <begin position="240"/>
        <end position="249"/>
    </location>
</feature>
<feature type="compositionally biased region" description="Polar residues" evidence="1">
    <location>
        <begin position="141"/>
        <end position="155"/>
    </location>
</feature>
<accession>A0A1Z5JT13</accession>
<dbReference type="InParanoid" id="A0A1Z5JT13"/>
<protein>
    <submittedName>
        <fullName evidence="3">Regulator of Ty1 transposition protein 103</fullName>
    </submittedName>
</protein>
<comment type="caution">
    <text evidence="3">The sequence shown here is derived from an EMBL/GenBank/DDBJ whole genome shotgun (WGS) entry which is preliminary data.</text>
</comment>
<dbReference type="PROSITE" id="PS51391">
    <property type="entry name" value="CID"/>
    <property type="match status" value="1"/>
</dbReference>
<dbReference type="Gene3D" id="1.25.40.90">
    <property type="match status" value="1"/>
</dbReference>
<reference evidence="3 4" key="1">
    <citation type="journal article" date="2015" name="Plant Cell">
        <title>Oil accumulation by the oleaginous diatom Fistulifera solaris as revealed by the genome and transcriptome.</title>
        <authorList>
            <person name="Tanaka T."/>
            <person name="Maeda Y."/>
            <person name="Veluchamy A."/>
            <person name="Tanaka M."/>
            <person name="Abida H."/>
            <person name="Marechal E."/>
            <person name="Bowler C."/>
            <person name="Muto M."/>
            <person name="Sunaga Y."/>
            <person name="Tanaka M."/>
            <person name="Yoshino T."/>
            <person name="Taniguchi T."/>
            <person name="Fukuda Y."/>
            <person name="Nemoto M."/>
            <person name="Matsumoto M."/>
            <person name="Wong P.S."/>
            <person name="Aburatani S."/>
            <person name="Fujibuchi W."/>
        </authorList>
    </citation>
    <scope>NUCLEOTIDE SEQUENCE [LARGE SCALE GENOMIC DNA]</scope>
    <source>
        <strain evidence="3 4">JPCC DA0580</strain>
    </source>
</reference>
<dbReference type="SMART" id="SM00582">
    <property type="entry name" value="RPR"/>
    <property type="match status" value="1"/>
</dbReference>
<feature type="region of interest" description="Disordered" evidence="1">
    <location>
        <begin position="141"/>
        <end position="203"/>
    </location>
</feature>
<dbReference type="Proteomes" id="UP000198406">
    <property type="component" value="Unassembled WGS sequence"/>
</dbReference>
<dbReference type="SUPFAM" id="SSF48464">
    <property type="entry name" value="ENTH/VHS domain"/>
    <property type="match status" value="1"/>
</dbReference>
<evidence type="ECO:0000313" key="4">
    <source>
        <dbReference type="Proteomes" id="UP000198406"/>
    </source>
</evidence>
<name>A0A1Z5JT13_FISSO</name>
<organism evidence="3 4">
    <name type="scientific">Fistulifera solaris</name>
    <name type="common">Oleaginous diatom</name>
    <dbReference type="NCBI Taxonomy" id="1519565"/>
    <lineage>
        <taxon>Eukaryota</taxon>
        <taxon>Sar</taxon>
        <taxon>Stramenopiles</taxon>
        <taxon>Ochrophyta</taxon>
        <taxon>Bacillariophyta</taxon>
        <taxon>Bacillariophyceae</taxon>
        <taxon>Bacillariophycidae</taxon>
        <taxon>Naviculales</taxon>
        <taxon>Naviculaceae</taxon>
        <taxon>Fistulifera</taxon>
    </lineage>
</organism>